<gene>
    <name evidence="3" type="ORF">CKAH01_15933</name>
</gene>
<proteinExistence type="predicted"/>
<dbReference type="EMBL" id="VYYT01000143">
    <property type="protein sequence ID" value="KAK2763592.1"/>
    <property type="molecule type" value="Genomic_DNA"/>
</dbReference>
<sequence length="405" mass="45746">MPILISSDAWAKWQPVIEELHAEYEFPVKTKTELNALLSLYTGEGISFCLNQDHWRYLIDVIRSSDVIEDIVTISVIKRPQGNSTVADGWLITRICDIHGALNADKVVEDRDLAWFEMIKNNLRRNCCRVEVSGPYVAQPPMGNWRGVRSAINQHSHVQEIASLRQQLQERKSDTSSKRKLSAVAVTQDDIAQSPAFKKLRRRKAKYKDAKTEAEDRASAAEDRGKSMELEIERLRVEVLEKKMLLTQKDKAMDDLRREYAIKDVSLGSLREQVAKQKNGFSTGAEDLGEHLESAMKIDDDKTIGLATENSVLKGVVDQQKAEMNELTRKLTGGNRAMETKSKEFKRLQELVLREVPQDKIPVNLRVSHADDSNIQSFASFRAVNGNGNNHPGPETLIQTPSNQN</sequence>
<keyword evidence="1" id="KW-0175">Coiled coil</keyword>
<evidence type="ECO:0000256" key="2">
    <source>
        <dbReference type="SAM" id="MobiDB-lite"/>
    </source>
</evidence>
<protein>
    <submittedName>
        <fullName evidence="3">Uncharacterized protein</fullName>
    </submittedName>
</protein>
<organism evidence="3 4">
    <name type="scientific">Colletotrichum kahawae</name>
    <name type="common">Coffee berry disease fungus</name>
    <dbReference type="NCBI Taxonomy" id="34407"/>
    <lineage>
        <taxon>Eukaryota</taxon>
        <taxon>Fungi</taxon>
        <taxon>Dikarya</taxon>
        <taxon>Ascomycota</taxon>
        <taxon>Pezizomycotina</taxon>
        <taxon>Sordariomycetes</taxon>
        <taxon>Hypocreomycetidae</taxon>
        <taxon>Glomerellales</taxon>
        <taxon>Glomerellaceae</taxon>
        <taxon>Colletotrichum</taxon>
        <taxon>Colletotrichum gloeosporioides species complex</taxon>
    </lineage>
</organism>
<evidence type="ECO:0000256" key="1">
    <source>
        <dbReference type="SAM" id="Coils"/>
    </source>
</evidence>
<dbReference type="AlphaFoldDB" id="A0AAD9YFU5"/>
<evidence type="ECO:0000313" key="4">
    <source>
        <dbReference type="Proteomes" id="UP001281614"/>
    </source>
</evidence>
<keyword evidence="4" id="KW-1185">Reference proteome</keyword>
<name>A0AAD9YFU5_COLKA</name>
<dbReference type="Proteomes" id="UP001281614">
    <property type="component" value="Unassembled WGS sequence"/>
</dbReference>
<feature type="coiled-coil region" evidence="1">
    <location>
        <begin position="197"/>
        <end position="238"/>
    </location>
</feature>
<reference evidence="3" key="1">
    <citation type="submission" date="2023-02" db="EMBL/GenBank/DDBJ databases">
        <title>Colletotrichum kahawae CIFC_Que2 genome sequencing and assembly.</title>
        <authorList>
            <person name="Baroncelli R."/>
        </authorList>
    </citation>
    <scope>NUCLEOTIDE SEQUENCE</scope>
    <source>
        <strain evidence="3">CIFC_Que2</strain>
    </source>
</reference>
<feature type="region of interest" description="Disordered" evidence="2">
    <location>
        <begin position="382"/>
        <end position="405"/>
    </location>
</feature>
<comment type="caution">
    <text evidence="3">The sequence shown here is derived from an EMBL/GenBank/DDBJ whole genome shotgun (WGS) entry which is preliminary data.</text>
</comment>
<accession>A0AAD9YFU5</accession>
<evidence type="ECO:0000313" key="3">
    <source>
        <dbReference type="EMBL" id="KAK2763592.1"/>
    </source>
</evidence>